<dbReference type="PANTHER" id="PTHR32083:SF48">
    <property type="entry name" value="TRANS-GOLGI NETWORK-LOCALIZED SYP41-INTERACTING PROTEIN 1"/>
    <property type="match status" value="1"/>
</dbReference>
<keyword evidence="1 2" id="KW-0175">Coiled coil</keyword>
<feature type="region of interest" description="Disordered" evidence="3">
    <location>
        <begin position="726"/>
        <end position="745"/>
    </location>
</feature>
<feature type="region of interest" description="Disordered" evidence="3">
    <location>
        <begin position="512"/>
        <end position="621"/>
    </location>
</feature>
<evidence type="ECO:0000256" key="3">
    <source>
        <dbReference type="SAM" id="MobiDB-lite"/>
    </source>
</evidence>
<feature type="coiled-coil region" evidence="2">
    <location>
        <begin position="1713"/>
        <end position="1845"/>
    </location>
</feature>
<feature type="compositionally biased region" description="Polar residues" evidence="3">
    <location>
        <begin position="1887"/>
        <end position="1902"/>
    </location>
</feature>
<proteinExistence type="predicted"/>
<dbReference type="Proteomes" id="UP000807306">
    <property type="component" value="Unassembled WGS sequence"/>
</dbReference>
<feature type="region of interest" description="Disordered" evidence="3">
    <location>
        <begin position="1039"/>
        <end position="1090"/>
    </location>
</feature>
<evidence type="ECO:0000256" key="1">
    <source>
        <dbReference type="ARBA" id="ARBA00023054"/>
    </source>
</evidence>
<feature type="compositionally biased region" description="Acidic residues" evidence="3">
    <location>
        <begin position="949"/>
        <end position="960"/>
    </location>
</feature>
<evidence type="ECO:0000313" key="5">
    <source>
        <dbReference type="Proteomes" id="UP000807306"/>
    </source>
</evidence>
<feature type="compositionally biased region" description="Basic and acidic residues" evidence="3">
    <location>
        <begin position="936"/>
        <end position="948"/>
    </location>
</feature>
<feature type="region of interest" description="Disordered" evidence="3">
    <location>
        <begin position="425"/>
        <end position="462"/>
    </location>
</feature>
<evidence type="ECO:0000313" key="4">
    <source>
        <dbReference type="EMBL" id="KAF9529463.1"/>
    </source>
</evidence>
<feature type="compositionally biased region" description="Low complexity" evidence="3">
    <location>
        <begin position="1919"/>
        <end position="1930"/>
    </location>
</feature>
<dbReference type="SUPFAM" id="SSF57997">
    <property type="entry name" value="Tropomyosin"/>
    <property type="match status" value="1"/>
</dbReference>
<feature type="compositionally biased region" description="Low complexity" evidence="3">
    <location>
        <begin position="1581"/>
        <end position="1593"/>
    </location>
</feature>
<feature type="compositionally biased region" description="Polar residues" evidence="3">
    <location>
        <begin position="729"/>
        <end position="740"/>
    </location>
</feature>
<evidence type="ECO:0000256" key="2">
    <source>
        <dbReference type="SAM" id="Coils"/>
    </source>
</evidence>
<feature type="region of interest" description="Disordered" evidence="3">
    <location>
        <begin position="104"/>
        <end position="151"/>
    </location>
</feature>
<accession>A0A9P6EH12</accession>
<reference evidence="4" key="1">
    <citation type="submission" date="2020-11" db="EMBL/GenBank/DDBJ databases">
        <authorList>
            <consortium name="DOE Joint Genome Institute"/>
            <person name="Ahrendt S."/>
            <person name="Riley R."/>
            <person name="Andreopoulos W."/>
            <person name="Labutti K."/>
            <person name="Pangilinan J."/>
            <person name="Ruiz-Duenas F.J."/>
            <person name="Barrasa J.M."/>
            <person name="Sanchez-Garcia M."/>
            <person name="Camarero S."/>
            <person name="Miyauchi S."/>
            <person name="Serrano A."/>
            <person name="Linde D."/>
            <person name="Babiker R."/>
            <person name="Drula E."/>
            <person name="Ayuso-Fernandez I."/>
            <person name="Pacheco R."/>
            <person name="Padilla G."/>
            <person name="Ferreira P."/>
            <person name="Barriuso J."/>
            <person name="Kellner H."/>
            <person name="Castanera R."/>
            <person name="Alfaro M."/>
            <person name="Ramirez L."/>
            <person name="Pisabarro A.G."/>
            <person name="Kuo A."/>
            <person name="Tritt A."/>
            <person name="Lipzen A."/>
            <person name="He G."/>
            <person name="Yan M."/>
            <person name="Ng V."/>
            <person name="Cullen D."/>
            <person name="Martin F."/>
            <person name="Rosso M.-N."/>
            <person name="Henrissat B."/>
            <person name="Hibbett D."/>
            <person name="Martinez A.T."/>
            <person name="Grigoriev I.V."/>
        </authorList>
    </citation>
    <scope>NUCLEOTIDE SEQUENCE</scope>
    <source>
        <strain evidence="4">CBS 506.95</strain>
    </source>
</reference>
<feature type="region of interest" description="Disordered" evidence="3">
    <location>
        <begin position="1848"/>
        <end position="1992"/>
    </location>
</feature>
<name>A0A9P6EH12_9AGAR</name>
<comment type="caution">
    <text evidence="4">The sequence shown here is derived from an EMBL/GenBank/DDBJ whole genome shotgun (WGS) entry which is preliminary data.</text>
</comment>
<dbReference type="EMBL" id="MU157846">
    <property type="protein sequence ID" value="KAF9529463.1"/>
    <property type="molecule type" value="Genomic_DNA"/>
</dbReference>
<organism evidence="4 5">
    <name type="scientific">Crepidotus variabilis</name>
    <dbReference type="NCBI Taxonomy" id="179855"/>
    <lineage>
        <taxon>Eukaryota</taxon>
        <taxon>Fungi</taxon>
        <taxon>Dikarya</taxon>
        <taxon>Basidiomycota</taxon>
        <taxon>Agaricomycotina</taxon>
        <taxon>Agaricomycetes</taxon>
        <taxon>Agaricomycetidae</taxon>
        <taxon>Agaricales</taxon>
        <taxon>Agaricineae</taxon>
        <taxon>Crepidotaceae</taxon>
        <taxon>Crepidotus</taxon>
    </lineage>
</organism>
<gene>
    <name evidence="4" type="ORF">CPB83DRAFT_267041</name>
</gene>
<dbReference type="OrthoDB" id="3357224at2759"/>
<dbReference type="GO" id="GO:0005856">
    <property type="term" value="C:cytoskeleton"/>
    <property type="evidence" value="ECO:0007669"/>
    <property type="project" value="TreeGrafter"/>
</dbReference>
<feature type="compositionally biased region" description="Basic and acidic residues" evidence="3">
    <location>
        <begin position="580"/>
        <end position="590"/>
    </location>
</feature>
<keyword evidence="5" id="KW-1185">Reference proteome</keyword>
<feature type="compositionally biased region" description="Acidic residues" evidence="3">
    <location>
        <begin position="440"/>
        <end position="462"/>
    </location>
</feature>
<sequence length="1992" mass="218459">MAMKRGEHLPRLSIAPNLNMQQPMGGMFSPALPTSLQQSFHPAFPMMNPLQTPMQSFFNPNMPGAPGRPTHHPNQASMQLAAAGIHPPQHGPPHGFMTPVAGHFPRPSMSLGPGGHPQAPSHPFPGRNRRQLSVGGPPKAVLGGPARKLSPMPVGTTGVAGAPTPSLPAAAPEKKKKMLVNLPKETVVAEDSDSKTRPEWARNPLRDVDSAYANAIVVPADIVTAEIYPPDSLRTELPSTIDVYLPGKLAWDAIKHKDIEEKLEKLGVERGSGSNVPHIHAPHARAASISSPADPALLLFKLNKLHQAQEGTSSAGGTGNNSLSVSPQPPFVQPFGLSPSPHRLITNRHGHTMSLANPTYQPILFPVSPGPTNGVVEGEFGGVVSHGRMSMTAPDYMPPPLSAVGAPKNQMDFIRGFGLDVPLESEEEEEAEAGNLERADDTEDEAVNDADQTQDMELDDDDMQGGVAVEIDDATTTAPDSRLHSRHVSRISAALSLRSVGGNFQTQFENARKEMEETEEAVGDGPAEDVEGPVEVDAQEFEDGPGPVDPVEEWTGSEDGYHANESSDDESIGEYSNPSDEERARQSRNERRLRKRAARQQSLDQPRRIPDFPRPPENAHLFGAHADDELISNPSEENLIMSQRAELLGVHAEEYYPDAASNLSLHIPHSRVASEQYSIHDPARAHSRQPSEQFTYPTSLPNPHQSNPSVGKNLNPFAKPFVFGAPRSSAGTPGSGSWQPFTGEATPPMPVPTLASHTHSRVPSLGKPLSAAAPEFKPSAFNFRLPNAPQMPVVVAFPAPEPSIVVPPPMPQLHMPALDLEDDIVAESSPFRVQGREKRQRVGSEGSLEEGDSMASFRFPPMKESSPKVIRRHKSGEAVLSENKPKLNPTAQPFTFAGFSAVANNMPWMPKADEAAVDSAVGMMQMPEPDFGAIGRVREDSGTAKPDEASDEEGSQEQDIEIPMAQKPRRAPIPLDFKHPVSQNTVPAGMFKALATGDERTRRVVRSRLDSREIFDHIHRPSMDDTNIGFISRKASRNQLVTESPKAHDDDVFSSARPHVRRRSSLPDALVDREESASPSELSASPQDLTSRMELHRVENVIAQLLDEKLEPIRADLARRESRAGPVLHSVSESMMSDLISLFRAQLQESAVKSLEDSQMDARGELDFQMIKEVIQQSHHDLLSAFQKDIHRIAQQIPVANDHGHNHEVVTAVDDVGHRTINAVVEAISELSARQEAVALNTPARERDLTVEKIVNVLAPILESLRTDPVDYEFLTRELAQAVKPHISQLIDLASDKRETAGLIVNQILPLLPSLNNVSFDTDAITLKLITEVRRAIAPIDAFEIKEQVADLVVERLDSRLAVRDKAFNVDVVTSKVTENISTMIEPLGGLPSAVRELSDSRKAADEQHASLVSTQREILSSVAELPTKVGSQLDQLNATQVSIWEKISTPNPTAEPDSNILAIKTIVETLVANEAKATLQRQEAAKENNTLSTQLESLPDLLSSLVGGLEKTLTDVISSNDTFKRDLEELRKLNIEYQVQLTKARSSHGQARVEKDMINEKLSIVEADRERLRTQVKDLQTSASSQSSQTSTLEARNKELEDALSKALARLQTTDVASEADQRTIADLERAKQTFATEQDNHRSRVAALEAEVLIARRENESTLRSLETLQKHHDHLSSQQSNWDSLKAASEKINMVHKLLTNADDEDQHELRAQRERSRALEADNIALQKRIKDVELKLTNADKVASTTRQTLAQAQQRSTEWERRAKEYEGKLEMVQTKLEQSEQTYAQLEQDHQLAKMQVEEQAANTRLAQDNETKHKEQISALEAKIVRMQTELEKANAAAKFAASPTPFRPHNGTTAYPTPSRPDSRASTAYDPAPRRITAMSTTSRNNLSSSVNSIRPEPSVWDSMHAPATNGQNGHIQQNGQSKWASSTASMHAPPSRYPDYVPSTPKVQVRRPLYNQYQRGAPSPTPSVVSAAPTQGEDGWWS</sequence>
<feature type="compositionally biased region" description="Acidic residues" evidence="3">
    <location>
        <begin position="516"/>
        <end position="543"/>
    </location>
</feature>
<feature type="region of interest" description="Disordered" evidence="3">
    <location>
        <begin position="834"/>
        <end position="869"/>
    </location>
</feature>
<protein>
    <submittedName>
        <fullName evidence="4">Uncharacterized protein</fullName>
    </submittedName>
</protein>
<feature type="region of interest" description="Disordered" evidence="3">
    <location>
        <begin position="934"/>
        <end position="963"/>
    </location>
</feature>
<dbReference type="PANTHER" id="PTHR32083">
    <property type="entry name" value="CILIA AND FLAGELLA-ASSOCIATED PROTEIN 58-RELATED"/>
    <property type="match status" value="1"/>
</dbReference>
<feature type="region of interest" description="Disordered" evidence="3">
    <location>
        <begin position="309"/>
        <end position="329"/>
    </location>
</feature>
<feature type="region of interest" description="Disordered" evidence="3">
    <location>
        <begin position="1578"/>
        <end position="1598"/>
    </location>
</feature>
<feature type="compositionally biased region" description="Low complexity" evidence="3">
    <location>
        <begin position="1077"/>
        <end position="1086"/>
    </location>
</feature>